<evidence type="ECO:0000313" key="6">
    <source>
        <dbReference type="EMBL" id="TCJ30105.1"/>
    </source>
</evidence>
<dbReference type="SUPFAM" id="SSF50249">
    <property type="entry name" value="Nucleic acid-binding proteins"/>
    <property type="match status" value="1"/>
</dbReference>
<dbReference type="InterPro" id="IPR050191">
    <property type="entry name" value="ATP-dep_DNA_ligase"/>
</dbReference>
<dbReference type="GO" id="GO:0006281">
    <property type="term" value="P:DNA repair"/>
    <property type="evidence" value="ECO:0007669"/>
    <property type="project" value="InterPro"/>
</dbReference>
<evidence type="ECO:0000313" key="7">
    <source>
        <dbReference type="Proteomes" id="UP000295453"/>
    </source>
</evidence>
<dbReference type="CDD" id="cd07971">
    <property type="entry name" value="OBF_DNA_ligase_LigD"/>
    <property type="match status" value="1"/>
</dbReference>
<evidence type="ECO:0000256" key="1">
    <source>
        <dbReference type="ARBA" id="ARBA00007572"/>
    </source>
</evidence>
<dbReference type="CDD" id="cd07906">
    <property type="entry name" value="Adenylation_DNA_ligase_LigD_LigC"/>
    <property type="match status" value="1"/>
</dbReference>
<organism evidence="6 7">
    <name type="scientific">Nocardioides jejuensis</name>
    <dbReference type="NCBI Taxonomy" id="2502782"/>
    <lineage>
        <taxon>Bacteria</taxon>
        <taxon>Bacillati</taxon>
        <taxon>Actinomycetota</taxon>
        <taxon>Actinomycetes</taxon>
        <taxon>Propionibacteriales</taxon>
        <taxon>Nocardioidaceae</taxon>
        <taxon>Nocardioides</taxon>
    </lineage>
</organism>
<sequence>MPPMLATKGDRVPVGPDWVHEVKWDGIRVIVHVGPDGVQAWSRNGNARDVPQLAGLARLGRTMVLDGELAATDEAGRPTFGALQRGGSPRLYIFDLLELDGRDLTPLPWEDRRAELDSLHLGDDAWLVPPTYDDGEMLLEATRQQGLEGIVSKLRSAPYRSGVRSRDWLKFPHRPRRSVVIGGWRGEKGSDARLGALLVGEPTPEGLVFRGRVGSGLAGRAGIALLPLLAGIGRDESPFVTPMAKVDALGTHWVDPVVIVDIESLGVTGDGRLRQPSYQGVRHDLTVADLETQS</sequence>
<gene>
    <name evidence="6" type="ORF">EPD65_05105</name>
</gene>
<dbReference type="AlphaFoldDB" id="A0A4R1CI16"/>
<keyword evidence="7" id="KW-1185">Reference proteome</keyword>
<dbReference type="OrthoDB" id="9802472at2"/>
<dbReference type="InterPro" id="IPR012309">
    <property type="entry name" value="DNA_ligase_ATP-dep_C"/>
</dbReference>
<dbReference type="Gene3D" id="3.30.1490.70">
    <property type="match status" value="1"/>
</dbReference>
<dbReference type="EMBL" id="SJZJ01000006">
    <property type="protein sequence ID" value="TCJ30105.1"/>
    <property type="molecule type" value="Genomic_DNA"/>
</dbReference>
<dbReference type="InterPro" id="IPR016059">
    <property type="entry name" value="DNA_ligase_ATP-dep_CS"/>
</dbReference>
<evidence type="ECO:0000259" key="5">
    <source>
        <dbReference type="PROSITE" id="PS50160"/>
    </source>
</evidence>
<dbReference type="PROSITE" id="PS00697">
    <property type="entry name" value="DNA_LIGASE_A1"/>
    <property type="match status" value="1"/>
</dbReference>
<dbReference type="GO" id="GO:0005524">
    <property type="term" value="F:ATP binding"/>
    <property type="evidence" value="ECO:0007669"/>
    <property type="project" value="InterPro"/>
</dbReference>
<dbReference type="PROSITE" id="PS50160">
    <property type="entry name" value="DNA_LIGASE_A3"/>
    <property type="match status" value="1"/>
</dbReference>
<dbReference type="EC" id="6.5.1.1" evidence="2"/>
<comment type="caution">
    <text evidence="6">The sequence shown here is derived from an EMBL/GenBank/DDBJ whole genome shotgun (WGS) entry which is preliminary data.</text>
</comment>
<proteinExistence type="inferred from homology"/>
<keyword evidence="3 6" id="KW-0436">Ligase</keyword>
<dbReference type="Proteomes" id="UP000295453">
    <property type="component" value="Unassembled WGS sequence"/>
</dbReference>
<comment type="similarity">
    <text evidence="1">Belongs to the ATP-dependent DNA ligase family.</text>
</comment>
<dbReference type="Pfam" id="PF04679">
    <property type="entry name" value="DNA_ligase_A_C"/>
    <property type="match status" value="1"/>
</dbReference>
<dbReference type="PANTHER" id="PTHR45674">
    <property type="entry name" value="DNA LIGASE 1/3 FAMILY MEMBER"/>
    <property type="match status" value="1"/>
</dbReference>
<dbReference type="InterPro" id="IPR012340">
    <property type="entry name" value="NA-bd_OB-fold"/>
</dbReference>
<dbReference type="PANTHER" id="PTHR45674:SF4">
    <property type="entry name" value="DNA LIGASE 1"/>
    <property type="match status" value="1"/>
</dbReference>
<reference evidence="6 7" key="1">
    <citation type="submission" date="2019-03" db="EMBL/GenBank/DDBJ databases">
        <authorList>
            <person name="Kim M.K.M."/>
        </authorList>
    </citation>
    <scope>NUCLEOTIDE SEQUENCE [LARGE SCALE GENOMIC DNA]</scope>
    <source>
        <strain evidence="6 7">18JY15-6</strain>
    </source>
</reference>
<dbReference type="GO" id="GO:0003910">
    <property type="term" value="F:DNA ligase (ATP) activity"/>
    <property type="evidence" value="ECO:0007669"/>
    <property type="project" value="UniProtKB-EC"/>
</dbReference>
<dbReference type="Pfam" id="PF01068">
    <property type="entry name" value="DNA_ligase_A_M"/>
    <property type="match status" value="1"/>
</dbReference>
<dbReference type="Gene3D" id="2.40.50.140">
    <property type="entry name" value="Nucleic acid-binding proteins"/>
    <property type="match status" value="1"/>
</dbReference>
<comment type="catalytic activity">
    <reaction evidence="4">
        <text>ATP + (deoxyribonucleotide)n-3'-hydroxyl + 5'-phospho-(deoxyribonucleotide)m = (deoxyribonucleotide)n+m + AMP + diphosphate.</text>
        <dbReference type="EC" id="6.5.1.1"/>
    </reaction>
</comment>
<evidence type="ECO:0000256" key="3">
    <source>
        <dbReference type="ARBA" id="ARBA00022598"/>
    </source>
</evidence>
<accession>A0A4R1CI16</accession>
<evidence type="ECO:0000256" key="2">
    <source>
        <dbReference type="ARBA" id="ARBA00012727"/>
    </source>
</evidence>
<feature type="domain" description="ATP-dependent DNA ligase family profile" evidence="5">
    <location>
        <begin position="91"/>
        <end position="171"/>
    </location>
</feature>
<evidence type="ECO:0000256" key="4">
    <source>
        <dbReference type="ARBA" id="ARBA00034003"/>
    </source>
</evidence>
<dbReference type="SUPFAM" id="SSF56091">
    <property type="entry name" value="DNA ligase/mRNA capping enzyme, catalytic domain"/>
    <property type="match status" value="1"/>
</dbReference>
<dbReference type="Gene3D" id="3.30.470.30">
    <property type="entry name" value="DNA ligase/mRNA capping enzyme"/>
    <property type="match status" value="1"/>
</dbReference>
<dbReference type="InterPro" id="IPR012310">
    <property type="entry name" value="DNA_ligase_ATP-dep_cent"/>
</dbReference>
<dbReference type="GO" id="GO:0006310">
    <property type="term" value="P:DNA recombination"/>
    <property type="evidence" value="ECO:0007669"/>
    <property type="project" value="InterPro"/>
</dbReference>
<protein>
    <recommendedName>
        <fullName evidence="2">DNA ligase (ATP)</fullName>
        <ecNumber evidence="2">6.5.1.1</ecNumber>
    </recommendedName>
</protein>
<name>A0A4R1CI16_9ACTN</name>